<protein>
    <submittedName>
        <fullName evidence="1">Uncharacterized protein</fullName>
    </submittedName>
</protein>
<reference evidence="1" key="2">
    <citation type="submission" date="2020-09" db="EMBL/GenBank/DDBJ databases">
        <authorList>
            <person name="Sun Q."/>
            <person name="Ohkuma M."/>
        </authorList>
    </citation>
    <scope>NUCLEOTIDE SEQUENCE</scope>
    <source>
        <strain evidence="1">JCM 4386</strain>
    </source>
</reference>
<dbReference type="Proteomes" id="UP000606194">
    <property type="component" value="Unassembled WGS sequence"/>
</dbReference>
<accession>A0A918L3N1</accession>
<dbReference type="EMBL" id="BMTL01000010">
    <property type="protein sequence ID" value="GGR86937.1"/>
    <property type="molecule type" value="Genomic_DNA"/>
</dbReference>
<proteinExistence type="predicted"/>
<reference evidence="1" key="1">
    <citation type="journal article" date="2014" name="Int. J. Syst. Evol. Microbiol.">
        <title>Complete genome sequence of Corynebacterium casei LMG S-19264T (=DSM 44701T), isolated from a smear-ripened cheese.</title>
        <authorList>
            <consortium name="US DOE Joint Genome Institute (JGI-PGF)"/>
            <person name="Walter F."/>
            <person name="Albersmeier A."/>
            <person name="Kalinowski J."/>
            <person name="Ruckert C."/>
        </authorList>
    </citation>
    <scope>NUCLEOTIDE SEQUENCE</scope>
    <source>
        <strain evidence="1">JCM 4386</strain>
    </source>
</reference>
<comment type="caution">
    <text evidence="1">The sequence shown here is derived from an EMBL/GenBank/DDBJ whole genome shotgun (WGS) entry which is preliminary data.</text>
</comment>
<dbReference type="AlphaFoldDB" id="A0A918L3N1"/>
<gene>
    <name evidence="1" type="ORF">GCM10010269_27600</name>
</gene>
<keyword evidence="2" id="KW-1185">Reference proteome</keyword>
<evidence type="ECO:0000313" key="1">
    <source>
        <dbReference type="EMBL" id="GGR86937.1"/>
    </source>
</evidence>
<evidence type="ECO:0000313" key="2">
    <source>
        <dbReference type="Proteomes" id="UP000606194"/>
    </source>
</evidence>
<sequence length="54" mass="6168">MSLLVSRLEQLRERRRLLSSLIAFGTRRRTLPLSVLRQTTIPIGLGPELPRRSG</sequence>
<name>A0A918L3N1_9ACTN</name>
<organism evidence="1 2">
    <name type="scientific">Streptomyces humidus</name>
    <dbReference type="NCBI Taxonomy" id="52259"/>
    <lineage>
        <taxon>Bacteria</taxon>
        <taxon>Bacillati</taxon>
        <taxon>Actinomycetota</taxon>
        <taxon>Actinomycetes</taxon>
        <taxon>Kitasatosporales</taxon>
        <taxon>Streptomycetaceae</taxon>
        <taxon>Streptomyces</taxon>
    </lineage>
</organism>